<proteinExistence type="predicted"/>
<dbReference type="Proteomes" id="UP000298652">
    <property type="component" value="Chromosome 5"/>
</dbReference>
<reference evidence="2" key="1">
    <citation type="submission" date="2019-03" db="EMBL/GenBank/DDBJ databases">
        <title>WGS assembly of Setaria viridis.</title>
        <authorList>
            <person name="Huang P."/>
            <person name="Jenkins J."/>
            <person name="Grimwood J."/>
            <person name="Barry K."/>
            <person name="Healey A."/>
            <person name="Mamidi S."/>
            <person name="Sreedasyam A."/>
            <person name="Shu S."/>
            <person name="Feldman M."/>
            <person name="Wu J."/>
            <person name="Yu Y."/>
            <person name="Chen C."/>
            <person name="Johnson J."/>
            <person name="Rokhsar D."/>
            <person name="Baxter I."/>
            <person name="Schmutz J."/>
            <person name="Brutnell T."/>
            <person name="Kellogg E."/>
        </authorList>
    </citation>
    <scope>NUCLEOTIDE SEQUENCE [LARGE SCALE GENOMIC DNA]</scope>
</reference>
<protein>
    <submittedName>
        <fullName evidence="2">Uncharacterized protein</fullName>
    </submittedName>
</protein>
<organism evidence="2 3">
    <name type="scientific">Setaria viridis</name>
    <name type="common">Green bristlegrass</name>
    <name type="synonym">Setaria italica subsp. viridis</name>
    <dbReference type="NCBI Taxonomy" id="4556"/>
    <lineage>
        <taxon>Eukaryota</taxon>
        <taxon>Viridiplantae</taxon>
        <taxon>Streptophyta</taxon>
        <taxon>Embryophyta</taxon>
        <taxon>Tracheophyta</taxon>
        <taxon>Spermatophyta</taxon>
        <taxon>Magnoliopsida</taxon>
        <taxon>Liliopsida</taxon>
        <taxon>Poales</taxon>
        <taxon>Poaceae</taxon>
        <taxon>PACMAD clade</taxon>
        <taxon>Panicoideae</taxon>
        <taxon>Panicodae</taxon>
        <taxon>Paniceae</taxon>
        <taxon>Cenchrinae</taxon>
        <taxon>Setaria</taxon>
    </lineage>
</organism>
<dbReference type="Gramene" id="TKW16511">
    <property type="protein sequence ID" value="TKW16511"/>
    <property type="gene ID" value="SEVIR_5G303900v2"/>
</dbReference>
<accession>A0A4U6UJN1</accession>
<evidence type="ECO:0000313" key="3">
    <source>
        <dbReference type="Proteomes" id="UP000298652"/>
    </source>
</evidence>
<gene>
    <name evidence="2" type="ORF">SEVIR_5G303900v2</name>
</gene>
<name>A0A4U6UJN1_SETVI</name>
<feature type="compositionally biased region" description="Basic and acidic residues" evidence="1">
    <location>
        <begin position="63"/>
        <end position="75"/>
    </location>
</feature>
<sequence>MGFRMTPSSMPSAAALLALDHAVRQLHHSPARPPPRRPSTNLPDARQPPRHAHLPSKICRSQASRDRRERLREPSLQDLPVTGQQR</sequence>
<keyword evidence="3" id="KW-1185">Reference proteome</keyword>
<evidence type="ECO:0000256" key="1">
    <source>
        <dbReference type="SAM" id="MobiDB-lite"/>
    </source>
</evidence>
<dbReference type="AlphaFoldDB" id="A0A4U6UJN1"/>
<dbReference type="EMBL" id="CM016556">
    <property type="protein sequence ID" value="TKW16511.1"/>
    <property type="molecule type" value="Genomic_DNA"/>
</dbReference>
<evidence type="ECO:0000313" key="2">
    <source>
        <dbReference type="EMBL" id="TKW16511.1"/>
    </source>
</evidence>
<feature type="region of interest" description="Disordered" evidence="1">
    <location>
        <begin position="21"/>
        <end position="86"/>
    </location>
</feature>